<evidence type="ECO:0000313" key="3">
    <source>
        <dbReference type="Proteomes" id="UP001161757"/>
    </source>
</evidence>
<gene>
    <name evidence="2" type="ORF">HRR80_001260</name>
</gene>
<comment type="caution">
    <text evidence="2">The sequence shown here is derived from an EMBL/GenBank/DDBJ whole genome shotgun (WGS) entry which is preliminary data.</text>
</comment>
<name>A0AAN6F181_EXODE</name>
<organism evidence="2 3">
    <name type="scientific">Exophiala dermatitidis</name>
    <name type="common">Black yeast-like fungus</name>
    <name type="synonym">Wangiella dermatitidis</name>
    <dbReference type="NCBI Taxonomy" id="5970"/>
    <lineage>
        <taxon>Eukaryota</taxon>
        <taxon>Fungi</taxon>
        <taxon>Dikarya</taxon>
        <taxon>Ascomycota</taxon>
        <taxon>Pezizomycotina</taxon>
        <taxon>Eurotiomycetes</taxon>
        <taxon>Chaetothyriomycetidae</taxon>
        <taxon>Chaetothyriales</taxon>
        <taxon>Herpotrichiellaceae</taxon>
        <taxon>Exophiala</taxon>
    </lineage>
</organism>
<sequence>MGTRGPWLMITIMNESFVRGHDPQPDGSWWSVTLSRNVDLLNSEFHALPIRSNGHFEASSGTNGGARFQRTTHSCPAAPLHLAVGTWQQQLKVCQLDNQGSRAQETEEQQPKVGEMLCGDGRERETREEATC</sequence>
<dbReference type="Proteomes" id="UP001161757">
    <property type="component" value="Unassembled WGS sequence"/>
</dbReference>
<evidence type="ECO:0000256" key="1">
    <source>
        <dbReference type="SAM" id="MobiDB-lite"/>
    </source>
</evidence>
<feature type="compositionally biased region" description="Basic and acidic residues" evidence="1">
    <location>
        <begin position="120"/>
        <end position="132"/>
    </location>
</feature>
<accession>A0AAN6F181</accession>
<feature type="region of interest" description="Disordered" evidence="1">
    <location>
        <begin position="99"/>
        <end position="132"/>
    </location>
</feature>
<dbReference type="AlphaFoldDB" id="A0AAN6F181"/>
<dbReference type="EMBL" id="JAJGCB010000002">
    <property type="protein sequence ID" value="KAJ8994549.1"/>
    <property type="molecule type" value="Genomic_DNA"/>
</dbReference>
<protein>
    <submittedName>
        <fullName evidence="2">Uncharacterized protein</fullName>
    </submittedName>
</protein>
<proteinExistence type="predicted"/>
<evidence type="ECO:0000313" key="2">
    <source>
        <dbReference type="EMBL" id="KAJ8994549.1"/>
    </source>
</evidence>
<reference evidence="2" key="1">
    <citation type="submission" date="2023-01" db="EMBL/GenBank/DDBJ databases">
        <title>Exophiala dermititidis isolated from Cystic Fibrosis Patient.</title>
        <authorList>
            <person name="Kurbessoian T."/>
            <person name="Crocker A."/>
            <person name="Murante D."/>
            <person name="Hogan D.A."/>
            <person name="Stajich J.E."/>
        </authorList>
    </citation>
    <scope>NUCLEOTIDE SEQUENCE</scope>
    <source>
        <strain evidence="2">Ex8</strain>
    </source>
</reference>